<dbReference type="PANTHER" id="PTHR10130:SF0">
    <property type="entry name" value="GH08708P"/>
    <property type="match status" value="1"/>
</dbReference>
<evidence type="ECO:0000256" key="1">
    <source>
        <dbReference type="ARBA" id="ARBA00004275"/>
    </source>
</evidence>
<dbReference type="InterPro" id="IPR019734">
    <property type="entry name" value="TPR_rpt"/>
</dbReference>
<dbReference type="SUPFAM" id="SSF48452">
    <property type="entry name" value="TPR-like"/>
    <property type="match status" value="1"/>
</dbReference>
<evidence type="ECO:0008006" key="11">
    <source>
        <dbReference type="Google" id="ProtNLM"/>
    </source>
</evidence>
<evidence type="ECO:0000256" key="8">
    <source>
        <dbReference type="PROSITE-ProRule" id="PRU00339"/>
    </source>
</evidence>
<evidence type="ECO:0000256" key="6">
    <source>
        <dbReference type="ARBA" id="ARBA00022803"/>
    </source>
</evidence>
<dbReference type="AlphaFoldDB" id="A0AAU9ITM9"/>
<keyword evidence="6 8" id="KW-0802">TPR repeat</keyword>
<dbReference type="Proteomes" id="UP001162131">
    <property type="component" value="Unassembled WGS sequence"/>
</dbReference>
<dbReference type="InterPro" id="IPR011990">
    <property type="entry name" value="TPR-like_helical_dom_sf"/>
</dbReference>
<feature type="repeat" description="TPR" evidence="8">
    <location>
        <begin position="313"/>
        <end position="346"/>
    </location>
</feature>
<keyword evidence="5" id="KW-0677">Repeat</keyword>
<feature type="repeat" description="TPR" evidence="8">
    <location>
        <begin position="443"/>
        <end position="476"/>
    </location>
</feature>
<evidence type="ECO:0000313" key="9">
    <source>
        <dbReference type="EMBL" id="CAG9318981.1"/>
    </source>
</evidence>
<proteinExistence type="inferred from homology"/>
<dbReference type="GO" id="GO:0005778">
    <property type="term" value="C:peroxisomal membrane"/>
    <property type="evidence" value="ECO:0007669"/>
    <property type="project" value="TreeGrafter"/>
</dbReference>
<keyword evidence="10" id="KW-1185">Reference proteome</keyword>
<dbReference type="InterPro" id="IPR024111">
    <property type="entry name" value="PEX5/PEX5L"/>
</dbReference>
<evidence type="ECO:0000256" key="4">
    <source>
        <dbReference type="ARBA" id="ARBA00022490"/>
    </source>
</evidence>
<accession>A0AAU9ITM9</accession>
<organism evidence="9 10">
    <name type="scientific">Blepharisma stoltei</name>
    <dbReference type="NCBI Taxonomy" id="1481888"/>
    <lineage>
        <taxon>Eukaryota</taxon>
        <taxon>Sar</taxon>
        <taxon>Alveolata</taxon>
        <taxon>Ciliophora</taxon>
        <taxon>Postciliodesmatophora</taxon>
        <taxon>Heterotrichea</taxon>
        <taxon>Heterotrichida</taxon>
        <taxon>Blepharismidae</taxon>
        <taxon>Blepharisma</taxon>
    </lineage>
</organism>
<evidence type="ECO:0000256" key="7">
    <source>
        <dbReference type="ARBA" id="ARBA00023140"/>
    </source>
</evidence>
<dbReference type="GO" id="GO:0005829">
    <property type="term" value="C:cytosol"/>
    <property type="evidence" value="ECO:0007669"/>
    <property type="project" value="TreeGrafter"/>
</dbReference>
<evidence type="ECO:0000313" key="10">
    <source>
        <dbReference type="Proteomes" id="UP001162131"/>
    </source>
</evidence>
<keyword evidence="4" id="KW-0963">Cytoplasm</keyword>
<dbReference type="EMBL" id="CAJZBQ010000021">
    <property type="protein sequence ID" value="CAG9318981.1"/>
    <property type="molecule type" value="Genomic_DNA"/>
</dbReference>
<keyword evidence="7" id="KW-0576">Peroxisome</keyword>
<dbReference type="PROSITE" id="PS50005">
    <property type="entry name" value="TPR"/>
    <property type="match status" value="3"/>
</dbReference>
<dbReference type="Pfam" id="PF13181">
    <property type="entry name" value="TPR_8"/>
    <property type="match status" value="1"/>
</dbReference>
<feature type="repeat" description="TPR" evidence="8">
    <location>
        <begin position="409"/>
        <end position="442"/>
    </location>
</feature>
<comment type="similarity">
    <text evidence="3">Belongs to the peroxisomal targeting signal receptor family.</text>
</comment>
<reference evidence="9" key="1">
    <citation type="submission" date="2021-09" db="EMBL/GenBank/DDBJ databases">
        <authorList>
            <consortium name="AG Swart"/>
            <person name="Singh M."/>
            <person name="Singh A."/>
            <person name="Seah K."/>
            <person name="Emmerich C."/>
        </authorList>
    </citation>
    <scope>NUCLEOTIDE SEQUENCE</scope>
    <source>
        <strain evidence="9">ATCC30299</strain>
    </source>
</reference>
<evidence type="ECO:0000256" key="5">
    <source>
        <dbReference type="ARBA" id="ARBA00022737"/>
    </source>
</evidence>
<evidence type="ECO:0000256" key="2">
    <source>
        <dbReference type="ARBA" id="ARBA00004496"/>
    </source>
</evidence>
<protein>
    <recommendedName>
        <fullName evidence="11">Peroxin-5</fullName>
    </recommendedName>
</protein>
<name>A0AAU9ITM9_9CILI</name>
<dbReference type="GO" id="GO:0016560">
    <property type="term" value="P:protein import into peroxisome matrix, docking"/>
    <property type="evidence" value="ECO:0007669"/>
    <property type="project" value="TreeGrafter"/>
</dbReference>
<comment type="caution">
    <text evidence="9">The sequence shown here is derived from an EMBL/GenBank/DDBJ whole genome shotgun (WGS) entry which is preliminary data.</text>
</comment>
<dbReference type="GO" id="GO:0005052">
    <property type="term" value="F:peroxisome matrix targeting signal-1 binding"/>
    <property type="evidence" value="ECO:0007669"/>
    <property type="project" value="TreeGrafter"/>
</dbReference>
<dbReference type="PANTHER" id="PTHR10130">
    <property type="entry name" value="PEROXISOMAL TARGETING SIGNAL 1 RECEPTOR PEX5"/>
    <property type="match status" value="1"/>
</dbReference>
<dbReference type="Pfam" id="PF13432">
    <property type="entry name" value="TPR_16"/>
    <property type="match status" value="1"/>
</dbReference>
<sequence>MDLSNSLFGNTACSADGQAIQNPMMKAIEQMMTGGALNQVDSQFQADLGDHFEDAWEAAELMPPPDYGDFEGMWKESLNQASENFEEAWQGAEYTRDIAGSILNTLNRQNDPRFKNSEFYQFVQKLHTGQARFEDNQIVEDFGEIWANSKPEALANEPTFEQVWSERKEDELDAVIGQNPEVQAAWEAAKEEAERAWKELNPEEAALESAWEEGKGQENEEMEKAWQEVNEEEEENYEQIWNELGNEEYQNMMASWAKAWEAPAKEEYGFEEMNPYLDASNPFEIAMMKIKEGNTPEAILCLEAEVQMNKENSEAWLWLGKLQAQNDDDTKAIQAMQRGLEVDPYNLELLMLLGISNINEMDQDEALKYLRAWFANHPDYSGIIIPESVTKDEFKEIFHAAIEIHPTDPDLYLAHGVLHFLDGDYVDAEDSFRKALQIKEDDAGLWNKLGASLAKQLRQEDALHCYYKALELKPDYVRTWTNIGIAYSNLKEYATSARFYLCALSLNNDLPHVYNYLTTAFVCMERSDLLMKLEAKDPMLFADEFHIIRRGDLPKTQEWVEDFTNLTI</sequence>
<dbReference type="SMART" id="SM00028">
    <property type="entry name" value="TPR"/>
    <property type="match status" value="4"/>
</dbReference>
<comment type="subcellular location">
    <subcellularLocation>
        <location evidence="2">Cytoplasm</location>
    </subcellularLocation>
    <subcellularLocation>
        <location evidence="1">Peroxisome</location>
    </subcellularLocation>
</comment>
<evidence type="ECO:0000256" key="3">
    <source>
        <dbReference type="ARBA" id="ARBA00005348"/>
    </source>
</evidence>
<dbReference type="Gene3D" id="1.25.40.10">
    <property type="entry name" value="Tetratricopeptide repeat domain"/>
    <property type="match status" value="1"/>
</dbReference>
<gene>
    <name evidence="9" type="ORF">BSTOLATCC_MIC22338</name>
</gene>